<dbReference type="AlphaFoldDB" id="A0A5B6U6W0"/>
<dbReference type="FunFam" id="2.60.40.10:FF:001112">
    <property type="entry name" value="probable beta-D-xylosidase 7"/>
    <property type="match status" value="1"/>
</dbReference>
<dbReference type="FunFam" id="3.40.50.1700:FF:000001">
    <property type="entry name" value="probable beta-D-xylosidase 2"/>
    <property type="match status" value="1"/>
</dbReference>
<keyword evidence="1 4" id="KW-0732">Signal</keyword>
<dbReference type="InterPro" id="IPR013783">
    <property type="entry name" value="Ig-like_fold"/>
</dbReference>
<dbReference type="Proteomes" id="UP000325315">
    <property type="component" value="Unassembled WGS sequence"/>
</dbReference>
<organism evidence="6 7">
    <name type="scientific">Gossypium australe</name>
    <dbReference type="NCBI Taxonomy" id="47621"/>
    <lineage>
        <taxon>Eukaryota</taxon>
        <taxon>Viridiplantae</taxon>
        <taxon>Streptophyta</taxon>
        <taxon>Embryophyta</taxon>
        <taxon>Tracheophyta</taxon>
        <taxon>Spermatophyta</taxon>
        <taxon>Magnoliopsida</taxon>
        <taxon>eudicotyledons</taxon>
        <taxon>Gunneridae</taxon>
        <taxon>Pentapetalae</taxon>
        <taxon>rosids</taxon>
        <taxon>malvids</taxon>
        <taxon>Malvales</taxon>
        <taxon>Malvaceae</taxon>
        <taxon>Malvoideae</taxon>
        <taxon>Gossypium</taxon>
    </lineage>
</organism>
<dbReference type="InterPro" id="IPR002772">
    <property type="entry name" value="Glyco_hydro_3_C"/>
</dbReference>
<dbReference type="PANTHER" id="PTHR42721:SF19">
    <property type="entry name" value="FIBRONECTIN TYPE III-LIKE DOMAIN-CONTAINING PROTEIN"/>
    <property type="match status" value="1"/>
</dbReference>
<evidence type="ECO:0000256" key="3">
    <source>
        <dbReference type="ARBA" id="ARBA00023295"/>
    </source>
</evidence>
<dbReference type="Gene3D" id="3.20.20.300">
    <property type="entry name" value="Glycoside hydrolase, family 3, N-terminal domain"/>
    <property type="match status" value="2"/>
</dbReference>
<evidence type="ECO:0000256" key="2">
    <source>
        <dbReference type="ARBA" id="ARBA00022801"/>
    </source>
</evidence>
<keyword evidence="2" id="KW-0378">Hydrolase</keyword>
<dbReference type="InterPro" id="IPR026891">
    <property type="entry name" value="Fn3-like"/>
</dbReference>
<evidence type="ECO:0000313" key="6">
    <source>
        <dbReference type="EMBL" id="KAA3453851.1"/>
    </source>
</evidence>
<protein>
    <submittedName>
        <fullName evidence="6">Putative beta-D-xylosidase 7</fullName>
    </submittedName>
</protein>
<dbReference type="GO" id="GO:0009044">
    <property type="term" value="F:xylan 1,4-beta-xylosidase activity"/>
    <property type="evidence" value="ECO:0007669"/>
    <property type="project" value="InterPro"/>
</dbReference>
<dbReference type="SMART" id="SM01217">
    <property type="entry name" value="Fn3_like"/>
    <property type="match status" value="1"/>
</dbReference>
<evidence type="ECO:0000313" key="7">
    <source>
        <dbReference type="Proteomes" id="UP000325315"/>
    </source>
</evidence>
<dbReference type="Gene3D" id="2.60.40.10">
    <property type="entry name" value="Immunoglobulins"/>
    <property type="match status" value="1"/>
</dbReference>
<dbReference type="GO" id="GO:0046556">
    <property type="term" value="F:alpha-L-arabinofuranosidase activity"/>
    <property type="evidence" value="ECO:0007669"/>
    <property type="project" value="TreeGrafter"/>
</dbReference>
<comment type="caution">
    <text evidence="6">The sequence shown here is derived from an EMBL/GenBank/DDBJ whole genome shotgun (WGS) entry which is preliminary data.</text>
</comment>
<dbReference type="SUPFAM" id="SSF51445">
    <property type="entry name" value="(Trans)glycosidases"/>
    <property type="match status" value="1"/>
</dbReference>
<dbReference type="OrthoDB" id="47059at2759"/>
<reference evidence="6" key="1">
    <citation type="submission" date="2019-08" db="EMBL/GenBank/DDBJ databases">
        <authorList>
            <person name="Liu F."/>
        </authorList>
    </citation>
    <scope>NUCLEOTIDE SEQUENCE [LARGE SCALE GENOMIC DNA]</scope>
    <source>
        <strain evidence="6">PA1801</strain>
        <tissue evidence="6">Leaf</tissue>
    </source>
</reference>
<feature type="signal peptide" evidence="4">
    <location>
        <begin position="1"/>
        <end position="28"/>
    </location>
</feature>
<dbReference type="Pfam" id="PF01915">
    <property type="entry name" value="Glyco_hydro_3_C"/>
    <property type="match status" value="1"/>
</dbReference>
<dbReference type="EMBL" id="SMMG02000013">
    <property type="protein sequence ID" value="KAA3453851.1"/>
    <property type="molecule type" value="Genomic_DNA"/>
</dbReference>
<dbReference type="GO" id="GO:0009505">
    <property type="term" value="C:plant-type cell wall"/>
    <property type="evidence" value="ECO:0007669"/>
    <property type="project" value="TreeGrafter"/>
</dbReference>
<dbReference type="GO" id="GO:0045493">
    <property type="term" value="P:xylan catabolic process"/>
    <property type="evidence" value="ECO:0007669"/>
    <property type="project" value="InterPro"/>
</dbReference>
<dbReference type="Pfam" id="PF14310">
    <property type="entry name" value="Fn3-like"/>
    <property type="match status" value="1"/>
</dbReference>
<evidence type="ECO:0000256" key="1">
    <source>
        <dbReference type="ARBA" id="ARBA00022729"/>
    </source>
</evidence>
<dbReference type="InterPro" id="IPR036881">
    <property type="entry name" value="Glyco_hydro_3_C_sf"/>
</dbReference>
<feature type="chain" id="PRO_5022725940" evidence="4">
    <location>
        <begin position="29"/>
        <end position="727"/>
    </location>
</feature>
<sequence length="727" mass="80014">MRHLSTPKMKLLNLSLLIHLCSLLLVTTQPTDQPPFSCDSTDPLTESYNFCKTTLPINRRVEDLVSRLTLDEKISQLVNTAAAIPRLGIPGYEWWSEALHGVAFVANISQGIRFNGTIRSATSFPQVILTAASFDPYLWYRIGQASPITLYSILLFVTLQDLADTYQPPFQSCIQKGKASGVMCAYNRINGVPNCADYNLLSKTARGQWGFNGYITSDCDAVSIIYDEQGYVKEPEDAVADVLTAGMDLDCGEYLKNYTGSAIEKKKVAVSDIDRALHNLFSIRMRLGLFNGNPAKQPYGNIGSDQVCSQEHLNLALEAARNGIVLLKNDNRLLPLAKTEITSLAVIGPNANSSETLVGNYAGPPCNPVTPLQGLQSYVKNINYHPGCSTVNCSSDLTDEAVKIVKGTDQVVLVMGLDQTQEREAHDRVDLVLPGHQQKLVTRIASAANKPVILVLLCGGPVDITFAKNDQNIGSIIWAGYPGEAGGRALAEIIFGDHNPGGRLPITWYPQNLTKIPMTDMRMRPEPSSGYPGRTYRFYQGPKVFEFGYGLSYTNYSYEFLPLTKDKVYLNNQSSDKIALGYKSVSEMGTDLCEKSKLPVTVRVQNNGEMDGKHAVLLFVRQAKTGNERPIKQLVGFNNVDLKAGENAEIKFELSPCEHLSSAEGDGQMVVDEGSHFLSIGDKESEITVVFSEDTSDAATSKLMILPRILILFYIYSFIRSFPCILF</sequence>
<keyword evidence="3" id="KW-0326">Glycosidase</keyword>
<dbReference type="InterPro" id="IPR036962">
    <property type="entry name" value="Glyco_hydro_3_N_sf"/>
</dbReference>
<dbReference type="Gene3D" id="3.40.50.1700">
    <property type="entry name" value="Glycoside hydrolase family 3 C-terminal domain"/>
    <property type="match status" value="1"/>
</dbReference>
<dbReference type="GO" id="GO:0031222">
    <property type="term" value="P:arabinan catabolic process"/>
    <property type="evidence" value="ECO:0007669"/>
    <property type="project" value="TreeGrafter"/>
</dbReference>
<dbReference type="InterPro" id="IPR017853">
    <property type="entry name" value="GH"/>
</dbReference>
<gene>
    <name evidence="6" type="ORF">EPI10_009842</name>
</gene>
<dbReference type="SUPFAM" id="SSF52279">
    <property type="entry name" value="Beta-D-glucan exohydrolase, C-terminal domain"/>
    <property type="match status" value="1"/>
</dbReference>
<evidence type="ECO:0000259" key="5">
    <source>
        <dbReference type="SMART" id="SM01217"/>
    </source>
</evidence>
<feature type="domain" description="Fibronectin type III-like" evidence="5">
    <location>
        <begin position="614"/>
        <end position="684"/>
    </location>
</feature>
<keyword evidence="7" id="KW-1185">Reference proteome</keyword>
<name>A0A5B6U6W0_9ROSI</name>
<accession>A0A5B6U6W0</accession>
<dbReference type="InterPro" id="IPR001764">
    <property type="entry name" value="Glyco_hydro_3_N"/>
</dbReference>
<dbReference type="InterPro" id="IPR044993">
    <property type="entry name" value="BXL"/>
</dbReference>
<proteinExistence type="predicted"/>
<evidence type="ECO:0000256" key="4">
    <source>
        <dbReference type="SAM" id="SignalP"/>
    </source>
</evidence>
<dbReference type="Pfam" id="PF00933">
    <property type="entry name" value="Glyco_hydro_3"/>
    <property type="match status" value="1"/>
</dbReference>
<dbReference type="PANTHER" id="PTHR42721">
    <property type="entry name" value="SUGAR HYDROLASE-RELATED"/>
    <property type="match status" value="1"/>
</dbReference>